<feature type="region of interest" description="Disordered" evidence="7">
    <location>
        <begin position="114"/>
        <end position="147"/>
    </location>
</feature>
<feature type="transmembrane region" description="Helical" evidence="8">
    <location>
        <begin position="155"/>
        <end position="177"/>
    </location>
</feature>
<feature type="transmembrane region" description="Helical" evidence="8">
    <location>
        <begin position="329"/>
        <end position="346"/>
    </location>
</feature>
<evidence type="ECO:0000256" key="6">
    <source>
        <dbReference type="ARBA" id="ARBA00023136"/>
    </source>
</evidence>
<feature type="region of interest" description="Disordered" evidence="7">
    <location>
        <begin position="241"/>
        <end position="262"/>
    </location>
</feature>
<keyword evidence="3 8" id="KW-0812">Transmembrane</keyword>
<evidence type="ECO:0000256" key="4">
    <source>
        <dbReference type="ARBA" id="ARBA00022824"/>
    </source>
</evidence>
<dbReference type="PANTHER" id="PTHR15301">
    <property type="entry name" value="INSULIN-INDUCED GENE 1"/>
    <property type="match status" value="1"/>
</dbReference>
<evidence type="ECO:0000256" key="3">
    <source>
        <dbReference type="ARBA" id="ARBA00022692"/>
    </source>
</evidence>
<sequence length="438" mass="47110">MDEDTPIFRPLPRRPFKMNIASTTPSPNPDHATSDPDSTDRLQDLINQDSPDPSSPSRSRSVLNLTASTLFGIYAPTGDESIRDETPTPWGTGTQTPASIDSVDAMRRDLASTFRSQVPAGSQSPRSDNEADRKVPDNRPRMAPRRSSVHAFQSSFVPISTRLIALFAFGVAYGLVVSKLHENSYVTPVQVEGIERGWIYLAFWGMAGVGLGSLLPWVDWVWARDGEDGVVEDTIESRRGRAPRDTVTGRGELARGRRGNRESVSQRINQSPSVLGTDWSLVVRSVGAFVGIAFAIRKTPWQSTLQLSLTLALVNPVLWYILDRSKPGFVISAIVGLTGTAVLLAVNPDVVPSPAPHSRHPSFSSALSHALNRTKTAPANGPIANGSALRPDGVFAGLTSAESVGVATWIASVLFCSSICFGNIGRKLALKGPKDGHA</sequence>
<comment type="similarity">
    <text evidence="2">Belongs to the INSIG family.</text>
</comment>
<proteinExistence type="inferred from homology"/>
<feature type="compositionally biased region" description="Basic and acidic residues" evidence="7">
    <location>
        <begin position="127"/>
        <end position="140"/>
    </location>
</feature>
<dbReference type="Pfam" id="PF07281">
    <property type="entry name" value="INSIG"/>
    <property type="match status" value="1"/>
</dbReference>
<organism evidence="9 10">
    <name type="scientific">Viridothelium virens</name>
    <name type="common">Speckled blister lichen</name>
    <name type="synonym">Trypethelium virens</name>
    <dbReference type="NCBI Taxonomy" id="1048519"/>
    <lineage>
        <taxon>Eukaryota</taxon>
        <taxon>Fungi</taxon>
        <taxon>Dikarya</taxon>
        <taxon>Ascomycota</taxon>
        <taxon>Pezizomycotina</taxon>
        <taxon>Dothideomycetes</taxon>
        <taxon>Dothideomycetes incertae sedis</taxon>
        <taxon>Trypetheliales</taxon>
        <taxon>Trypetheliaceae</taxon>
        <taxon>Viridothelium</taxon>
    </lineage>
</organism>
<dbReference type="OrthoDB" id="205546at2759"/>
<feature type="region of interest" description="Disordered" evidence="7">
    <location>
        <begin position="1"/>
        <end position="60"/>
    </location>
</feature>
<evidence type="ECO:0000313" key="10">
    <source>
        <dbReference type="Proteomes" id="UP000800092"/>
    </source>
</evidence>
<comment type="subcellular location">
    <subcellularLocation>
        <location evidence="1">Endoplasmic reticulum membrane</location>
        <topology evidence="1">Multi-pass membrane protein</topology>
    </subcellularLocation>
</comment>
<accession>A0A6A6HMI5</accession>
<reference evidence="9" key="1">
    <citation type="journal article" date="2020" name="Stud. Mycol.">
        <title>101 Dothideomycetes genomes: a test case for predicting lifestyles and emergence of pathogens.</title>
        <authorList>
            <person name="Haridas S."/>
            <person name="Albert R."/>
            <person name="Binder M."/>
            <person name="Bloem J."/>
            <person name="Labutti K."/>
            <person name="Salamov A."/>
            <person name="Andreopoulos B."/>
            <person name="Baker S."/>
            <person name="Barry K."/>
            <person name="Bills G."/>
            <person name="Bluhm B."/>
            <person name="Cannon C."/>
            <person name="Castanera R."/>
            <person name="Culley D."/>
            <person name="Daum C."/>
            <person name="Ezra D."/>
            <person name="Gonzalez J."/>
            <person name="Henrissat B."/>
            <person name="Kuo A."/>
            <person name="Liang C."/>
            <person name="Lipzen A."/>
            <person name="Lutzoni F."/>
            <person name="Magnuson J."/>
            <person name="Mondo S."/>
            <person name="Nolan M."/>
            <person name="Ohm R."/>
            <person name="Pangilinan J."/>
            <person name="Park H.-J."/>
            <person name="Ramirez L."/>
            <person name="Alfaro M."/>
            <person name="Sun H."/>
            <person name="Tritt A."/>
            <person name="Yoshinaga Y."/>
            <person name="Zwiers L.-H."/>
            <person name="Turgeon B."/>
            <person name="Goodwin S."/>
            <person name="Spatafora J."/>
            <person name="Crous P."/>
            <person name="Grigoriev I."/>
        </authorList>
    </citation>
    <scope>NUCLEOTIDE SEQUENCE</scope>
    <source>
        <strain evidence="9">Tuck. ex Michener</strain>
    </source>
</reference>
<feature type="compositionally biased region" description="Low complexity" evidence="7">
    <location>
        <begin position="49"/>
        <end position="60"/>
    </location>
</feature>
<feature type="region of interest" description="Disordered" evidence="7">
    <location>
        <begin position="76"/>
        <end position="101"/>
    </location>
</feature>
<keyword evidence="5 8" id="KW-1133">Transmembrane helix</keyword>
<dbReference type="EMBL" id="ML991773">
    <property type="protein sequence ID" value="KAF2239059.1"/>
    <property type="molecule type" value="Genomic_DNA"/>
</dbReference>
<evidence type="ECO:0000256" key="8">
    <source>
        <dbReference type="SAM" id="Phobius"/>
    </source>
</evidence>
<feature type="transmembrane region" description="Helical" evidence="8">
    <location>
        <begin position="303"/>
        <end position="322"/>
    </location>
</feature>
<keyword evidence="10" id="KW-1185">Reference proteome</keyword>
<evidence type="ECO:0000256" key="2">
    <source>
        <dbReference type="ARBA" id="ARBA00007475"/>
    </source>
</evidence>
<feature type="compositionally biased region" description="Low complexity" evidence="7">
    <location>
        <begin position="87"/>
        <end position="97"/>
    </location>
</feature>
<keyword evidence="4" id="KW-0256">Endoplasmic reticulum</keyword>
<evidence type="ECO:0000313" key="9">
    <source>
        <dbReference type="EMBL" id="KAF2239059.1"/>
    </source>
</evidence>
<dbReference type="InterPro" id="IPR025929">
    <property type="entry name" value="INSIG_fam"/>
</dbReference>
<dbReference type="GO" id="GO:0005789">
    <property type="term" value="C:endoplasmic reticulum membrane"/>
    <property type="evidence" value="ECO:0007669"/>
    <property type="project" value="UniProtKB-SubCell"/>
</dbReference>
<feature type="compositionally biased region" description="Polar residues" evidence="7">
    <location>
        <begin position="114"/>
        <end position="126"/>
    </location>
</feature>
<feature type="compositionally biased region" description="Basic and acidic residues" evidence="7">
    <location>
        <begin position="252"/>
        <end position="261"/>
    </location>
</feature>
<evidence type="ECO:0008006" key="11">
    <source>
        <dbReference type="Google" id="ProtNLM"/>
    </source>
</evidence>
<feature type="compositionally biased region" description="Basic and acidic residues" evidence="7">
    <location>
        <begin position="32"/>
        <end position="43"/>
    </location>
</feature>
<dbReference type="PANTHER" id="PTHR15301:SF3">
    <property type="entry name" value="PROTEIN NSG1-RELATED"/>
    <property type="match status" value="1"/>
</dbReference>
<evidence type="ECO:0000256" key="1">
    <source>
        <dbReference type="ARBA" id="ARBA00004477"/>
    </source>
</evidence>
<keyword evidence="6 8" id="KW-0472">Membrane</keyword>
<feature type="transmembrane region" description="Helical" evidence="8">
    <location>
        <begin position="197"/>
        <end position="218"/>
    </location>
</feature>
<evidence type="ECO:0000256" key="5">
    <source>
        <dbReference type="ARBA" id="ARBA00022989"/>
    </source>
</evidence>
<feature type="transmembrane region" description="Helical" evidence="8">
    <location>
        <begin position="406"/>
        <end position="424"/>
    </location>
</feature>
<protein>
    <recommendedName>
        <fullName evidence="11">INSIG domain-containing protein</fullName>
    </recommendedName>
</protein>
<evidence type="ECO:0000256" key="7">
    <source>
        <dbReference type="SAM" id="MobiDB-lite"/>
    </source>
</evidence>
<dbReference type="AlphaFoldDB" id="A0A6A6HMI5"/>
<dbReference type="Proteomes" id="UP000800092">
    <property type="component" value="Unassembled WGS sequence"/>
</dbReference>
<name>A0A6A6HMI5_VIRVR</name>
<gene>
    <name evidence="9" type="ORF">EV356DRAFT_161099</name>
</gene>
<dbReference type="GO" id="GO:0016126">
    <property type="term" value="P:sterol biosynthetic process"/>
    <property type="evidence" value="ECO:0007669"/>
    <property type="project" value="TreeGrafter"/>
</dbReference>